<dbReference type="EMBL" id="MT143182">
    <property type="protein sequence ID" value="QJA93846.1"/>
    <property type="molecule type" value="Genomic_DNA"/>
</dbReference>
<evidence type="ECO:0008006" key="2">
    <source>
        <dbReference type="Google" id="ProtNLM"/>
    </source>
</evidence>
<gene>
    <name evidence="1" type="ORF">MM415B04097_0008</name>
</gene>
<accession>A0A6M3LFB5</accession>
<dbReference type="AlphaFoldDB" id="A0A6M3LFB5"/>
<name>A0A6M3LFB5_9ZZZZ</name>
<reference evidence="1" key="1">
    <citation type="submission" date="2020-03" db="EMBL/GenBank/DDBJ databases">
        <title>The deep terrestrial virosphere.</title>
        <authorList>
            <person name="Holmfeldt K."/>
            <person name="Nilsson E."/>
            <person name="Simone D."/>
            <person name="Lopez-Fernandez M."/>
            <person name="Wu X."/>
            <person name="de Brujin I."/>
            <person name="Lundin D."/>
            <person name="Andersson A."/>
            <person name="Bertilsson S."/>
            <person name="Dopson M."/>
        </authorList>
    </citation>
    <scope>NUCLEOTIDE SEQUENCE</scope>
    <source>
        <strain evidence="1">MM415B04097</strain>
    </source>
</reference>
<evidence type="ECO:0000313" key="1">
    <source>
        <dbReference type="EMBL" id="QJA93846.1"/>
    </source>
</evidence>
<proteinExistence type="predicted"/>
<sequence>MDIIRSTFSPNVERLPTINEINQVIIFGNDHTSNFYDVRWENSFGIREEYTKYNFCILSDEFIKSMKKFIYENNLTPISELCAGSGWLSYWLMKYGIEIHSTTDNGDWKSSQKEKHRFVKRRNAQKWIKNHPEVRMFLLSWPYMDNTAYEIWKNMIGGQYLFYIGEDNDGCNANEKFFKAVMNYEIKEWYSDDKFVSFNGIHDRPRIFKKGLSNGKN</sequence>
<organism evidence="1">
    <name type="scientific">viral metagenome</name>
    <dbReference type="NCBI Taxonomy" id="1070528"/>
    <lineage>
        <taxon>unclassified sequences</taxon>
        <taxon>metagenomes</taxon>
        <taxon>organismal metagenomes</taxon>
    </lineage>
</organism>
<protein>
    <recommendedName>
        <fullName evidence="2">Methyltransferase</fullName>
    </recommendedName>
</protein>